<evidence type="ECO:0008006" key="3">
    <source>
        <dbReference type="Google" id="ProtNLM"/>
    </source>
</evidence>
<dbReference type="Gene3D" id="3.40.50.300">
    <property type="entry name" value="P-loop containing nucleotide triphosphate hydrolases"/>
    <property type="match status" value="1"/>
</dbReference>
<dbReference type="SUPFAM" id="SSF52540">
    <property type="entry name" value="P-loop containing nucleoside triphosphate hydrolases"/>
    <property type="match status" value="1"/>
</dbReference>
<dbReference type="Proteomes" id="UP001061298">
    <property type="component" value="Chromosome"/>
</dbReference>
<name>A0ABY6EBS1_9ACTN</name>
<keyword evidence="2" id="KW-1185">Reference proteome</keyword>
<dbReference type="RefSeq" id="WP_263234066.1">
    <property type="nucleotide sequence ID" value="NZ_CP106793.1"/>
</dbReference>
<reference evidence="1" key="1">
    <citation type="submission" date="2022-10" db="EMBL/GenBank/DDBJ databases">
        <authorList>
            <person name="Mo P."/>
        </authorList>
    </citation>
    <scope>NUCLEOTIDE SEQUENCE</scope>
    <source>
        <strain evidence="1">HUAS 13-4</strain>
    </source>
</reference>
<evidence type="ECO:0000313" key="2">
    <source>
        <dbReference type="Proteomes" id="UP001061298"/>
    </source>
</evidence>
<accession>A0ABY6EBS1</accession>
<protein>
    <recommendedName>
        <fullName evidence="3">AAA family ATPase</fullName>
    </recommendedName>
</protein>
<organism evidence="1 2">
    <name type="scientific">Streptomyces cynarae</name>
    <dbReference type="NCBI Taxonomy" id="2981134"/>
    <lineage>
        <taxon>Bacteria</taxon>
        <taxon>Bacillati</taxon>
        <taxon>Actinomycetota</taxon>
        <taxon>Actinomycetes</taxon>
        <taxon>Kitasatosporales</taxon>
        <taxon>Streptomycetaceae</taxon>
        <taxon>Streptomyces</taxon>
    </lineage>
</organism>
<sequence>MGAMRVMLIGGTSNVGKSTVARELADRLGFAYRSTDGLARHPGRPWRTPEREVPAHVTEHYAALTVEELTRSVLGHYQRLRPRVEELIAAHADEDGTGSGLVLEGSALLPDHVARLPGSGTGAVWLTADVSVVRARVYAAGQYDAATPSERLVMDKFVARSERFQSIVLDAVDRLGLTRLDVGDGRPVGEVADAVLDAVDVRERG</sequence>
<gene>
    <name evidence="1" type="ORF">N8I84_38015</name>
</gene>
<proteinExistence type="predicted"/>
<dbReference type="InterPro" id="IPR027417">
    <property type="entry name" value="P-loop_NTPase"/>
</dbReference>
<dbReference type="EMBL" id="CP106793">
    <property type="protein sequence ID" value="UXY23853.1"/>
    <property type="molecule type" value="Genomic_DNA"/>
</dbReference>
<evidence type="ECO:0000313" key="1">
    <source>
        <dbReference type="EMBL" id="UXY23853.1"/>
    </source>
</evidence>